<evidence type="ECO:0000313" key="1">
    <source>
        <dbReference type="EMBL" id="HGN84725.1"/>
    </source>
</evidence>
<name>A0A7V4EGS3_9DEIN</name>
<sequence length="26" mass="2519">VLFLASPASDYITGAVLPVDGGATAL</sequence>
<dbReference type="EMBL" id="DTAB01000053">
    <property type="protein sequence ID" value="HGN84725.1"/>
    <property type="molecule type" value="Genomic_DNA"/>
</dbReference>
<protein>
    <submittedName>
        <fullName evidence="1">SDR family oxidoreductase</fullName>
    </submittedName>
</protein>
<gene>
    <name evidence="1" type="ORF">ENT80_00855</name>
</gene>
<dbReference type="InterPro" id="IPR036291">
    <property type="entry name" value="NAD(P)-bd_dom_sf"/>
</dbReference>
<dbReference type="Gene3D" id="3.40.50.720">
    <property type="entry name" value="NAD(P)-binding Rossmann-like Domain"/>
    <property type="match status" value="1"/>
</dbReference>
<proteinExistence type="predicted"/>
<reference evidence="1" key="1">
    <citation type="journal article" date="2020" name="mSystems">
        <title>Genome- and Community-Level Interaction Insights into Carbon Utilization and Element Cycling Functions of Hydrothermarchaeota in Hydrothermal Sediment.</title>
        <authorList>
            <person name="Zhou Z."/>
            <person name="Liu Y."/>
            <person name="Xu W."/>
            <person name="Pan J."/>
            <person name="Luo Z.H."/>
            <person name="Li M."/>
        </authorList>
    </citation>
    <scope>NUCLEOTIDE SEQUENCE [LARGE SCALE GENOMIC DNA]</scope>
    <source>
        <strain evidence="1">SpSt-611</strain>
    </source>
</reference>
<dbReference type="AlphaFoldDB" id="A0A7V4EGS3"/>
<organism evidence="1">
    <name type="scientific">Thermus tengchongensis</name>
    <dbReference type="NCBI Taxonomy" id="1214928"/>
    <lineage>
        <taxon>Bacteria</taxon>
        <taxon>Thermotogati</taxon>
        <taxon>Deinococcota</taxon>
        <taxon>Deinococci</taxon>
        <taxon>Thermales</taxon>
        <taxon>Thermaceae</taxon>
        <taxon>Thermus</taxon>
    </lineage>
</organism>
<feature type="non-terminal residue" evidence="1">
    <location>
        <position position="1"/>
    </location>
</feature>
<comment type="caution">
    <text evidence="1">The sequence shown here is derived from an EMBL/GenBank/DDBJ whole genome shotgun (WGS) entry which is preliminary data.</text>
</comment>
<accession>A0A7V4EGS3</accession>
<dbReference type="SUPFAM" id="SSF51735">
    <property type="entry name" value="NAD(P)-binding Rossmann-fold domains"/>
    <property type="match status" value="1"/>
</dbReference>